<feature type="transmembrane region" description="Helical" evidence="6">
    <location>
        <begin position="35"/>
        <end position="53"/>
    </location>
</feature>
<dbReference type="InterPro" id="IPR003689">
    <property type="entry name" value="ZIP"/>
</dbReference>
<evidence type="ECO:0008006" key="9">
    <source>
        <dbReference type="Google" id="ProtNLM"/>
    </source>
</evidence>
<dbReference type="GO" id="GO:0005385">
    <property type="term" value="F:zinc ion transmembrane transporter activity"/>
    <property type="evidence" value="ECO:0007669"/>
    <property type="project" value="TreeGrafter"/>
</dbReference>
<dbReference type="EMBL" id="BRYA01000515">
    <property type="protein sequence ID" value="GMI20551.1"/>
    <property type="molecule type" value="Genomic_DNA"/>
</dbReference>
<evidence type="ECO:0000256" key="5">
    <source>
        <dbReference type="SAM" id="MobiDB-lite"/>
    </source>
</evidence>
<accession>A0A9W7L111</accession>
<keyword evidence="4 6" id="KW-0472">Membrane</keyword>
<dbReference type="GO" id="GO:0016020">
    <property type="term" value="C:membrane"/>
    <property type="evidence" value="ECO:0007669"/>
    <property type="project" value="UniProtKB-SubCell"/>
</dbReference>
<reference evidence="8" key="1">
    <citation type="journal article" date="2023" name="Commun. Biol.">
        <title>Genome analysis of Parmales, the sister group of diatoms, reveals the evolutionary specialization of diatoms from phago-mixotrophs to photoautotrophs.</title>
        <authorList>
            <person name="Ban H."/>
            <person name="Sato S."/>
            <person name="Yoshikawa S."/>
            <person name="Yamada K."/>
            <person name="Nakamura Y."/>
            <person name="Ichinomiya M."/>
            <person name="Sato N."/>
            <person name="Blanc-Mathieu R."/>
            <person name="Endo H."/>
            <person name="Kuwata A."/>
            <person name="Ogata H."/>
        </authorList>
    </citation>
    <scope>NUCLEOTIDE SEQUENCE [LARGE SCALE GENOMIC DNA]</scope>
</reference>
<feature type="transmembrane region" description="Helical" evidence="6">
    <location>
        <begin position="73"/>
        <end position="92"/>
    </location>
</feature>
<dbReference type="Proteomes" id="UP001165065">
    <property type="component" value="Unassembled WGS sequence"/>
</dbReference>
<sequence>MYSLTVSCLALTSLSIIGVLLPVHLPIIQKHLATIRPFGTGCILSIALLHLLPDALESAEGIKLPHWAGDFPLVEGLAVLGFVLMVAFDEIFSSPCEQLDTLIAAPSLLPTAQAPGGFKQHCHHSPSCPDPESTPLPTSSTPLLNSAPSPTSTFSTSRLYMLEFSISLHSILVGLPVTSSSSPSLLYALCFHQLFEGTSLGLAFLSSPDRPPSKLLNLSLLFGGSISVGVTLGYYFTAISPTLTAYTNSLAAGIVLFVAFEFYQKDFGHSHPHPHLEQDKGREKGKFASFVVGVAALAAVAIWA</sequence>
<evidence type="ECO:0000256" key="6">
    <source>
        <dbReference type="SAM" id="Phobius"/>
    </source>
</evidence>
<gene>
    <name evidence="7" type="ORF">TrCOL_g3484</name>
</gene>
<dbReference type="PANTHER" id="PTHR11040">
    <property type="entry name" value="ZINC/IRON TRANSPORTER"/>
    <property type="match status" value="1"/>
</dbReference>
<feature type="transmembrane region" description="Helical" evidence="6">
    <location>
        <begin position="6"/>
        <end position="28"/>
    </location>
</feature>
<name>A0A9W7L111_9STRA</name>
<proteinExistence type="predicted"/>
<evidence type="ECO:0000256" key="2">
    <source>
        <dbReference type="ARBA" id="ARBA00022692"/>
    </source>
</evidence>
<feature type="transmembrane region" description="Helical" evidence="6">
    <location>
        <begin position="243"/>
        <end position="263"/>
    </location>
</feature>
<keyword evidence="2 6" id="KW-0812">Transmembrane</keyword>
<evidence type="ECO:0000256" key="4">
    <source>
        <dbReference type="ARBA" id="ARBA00023136"/>
    </source>
</evidence>
<dbReference type="OrthoDB" id="448280at2759"/>
<comment type="subcellular location">
    <subcellularLocation>
        <location evidence="1">Membrane</location>
        <topology evidence="1">Multi-pass membrane protein</topology>
    </subcellularLocation>
</comment>
<protein>
    <recommendedName>
        <fullName evidence="9">Zinc/iron permease</fullName>
    </recommendedName>
</protein>
<dbReference type="Pfam" id="PF02535">
    <property type="entry name" value="Zip"/>
    <property type="match status" value="1"/>
</dbReference>
<evidence type="ECO:0000313" key="8">
    <source>
        <dbReference type="Proteomes" id="UP001165065"/>
    </source>
</evidence>
<evidence type="ECO:0000256" key="1">
    <source>
        <dbReference type="ARBA" id="ARBA00004141"/>
    </source>
</evidence>
<feature type="region of interest" description="Disordered" evidence="5">
    <location>
        <begin position="120"/>
        <end position="149"/>
    </location>
</feature>
<keyword evidence="8" id="KW-1185">Reference proteome</keyword>
<evidence type="ECO:0000256" key="3">
    <source>
        <dbReference type="ARBA" id="ARBA00022989"/>
    </source>
</evidence>
<evidence type="ECO:0000313" key="7">
    <source>
        <dbReference type="EMBL" id="GMI20551.1"/>
    </source>
</evidence>
<dbReference type="PANTHER" id="PTHR11040:SF44">
    <property type="entry name" value="PROTEIN ZNTC-RELATED"/>
    <property type="match status" value="1"/>
</dbReference>
<comment type="caution">
    <text evidence="7">The sequence shown here is derived from an EMBL/GenBank/DDBJ whole genome shotgun (WGS) entry which is preliminary data.</text>
</comment>
<keyword evidence="3 6" id="KW-1133">Transmembrane helix</keyword>
<feature type="compositionally biased region" description="Low complexity" evidence="5">
    <location>
        <begin position="135"/>
        <end position="149"/>
    </location>
</feature>
<feature type="transmembrane region" description="Helical" evidence="6">
    <location>
        <begin position="218"/>
        <end position="237"/>
    </location>
</feature>
<feature type="transmembrane region" description="Helical" evidence="6">
    <location>
        <begin position="284"/>
        <end position="303"/>
    </location>
</feature>
<dbReference type="AlphaFoldDB" id="A0A9W7L111"/>
<organism evidence="7 8">
    <name type="scientific">Triparma columacea</name>
    <dbReference type="NCBI Taxonomy" id="722753"/>
    <lineage>
        <taxon>Eukaryota</taxon>
        <taxon>Sar</taxon>
        <taxon>Stramenopiles</taxon>
        <taxon>Ochrophyta</taxon>
        <taxon>Bolidophyceae</taxon>
        <taxon>Parmales</taxon>
        <taxon>Triparmaceae</taxon>
        <taxon>Triparma</taxon>
    </lineage>
</organism>